<dbReference type="InterPro" id="IPR029033">
    <property type="entry name" value="His_PPase_superfam"/>
</dbReference>
<evidence type="ECO:0000256" key="2">
    <source>
        <dbReference type="PIRSR" id="PIRSR613078-2"/>
    </source>
</evidence>
<proteinExistence type="predicted"/>
<evidence type="ECO:0000313" key="4">
    <source>
        <dbReference type="Proteomes" id="UP000447833"/>
    </source>
</evidence>
<reference evidence="3 4" key="1">
    <citation type="submission" date="2019-11" db="EMBL/GenBank/DDBJ databases">
        <title>Genome sequences of 17 halophilic strains isolated from different environments.</title>
        <authorList>
            <person name="Furrow R.E."/>
        </authorList>
    </citation>
    <scope>NUCLEOTIDE SEQUENCE [LARGE SCALE GENOMIC DNA]</scope>
    <source>
        <strain evidence="3 4">22506_14_FS</strain>
    </source>
</reference>
<dbReference type="PANTHER" id="PTHR46517">
    <property type="entry name" value="FRUCTOSE-2,6-BISPHOSPHATASE TIGAR"/>
    <property type="match status" value="1"/>
</dbReference>
<dbReference type="AlphaFoldDB" id="A0A845ERD1"/>
<organism evidence="3 4">
    <name type="scientific">Guptibacillus hwajinpoensis</name>
    <dbReference type="NCBI Taxonomy" id="208199"/>
    <lineage>
        <taxon>Bacteria</taxon>
        <taxon>Bacillati</taxon>
        <taxon>Bacillota</taxon>
        <taxon>Bacilli</taxon>
        <taxon>Bacillales</taxon>
        <taxon>Guptibacillaceae</taxon>
        <taxon>Guptibacillus</taxon>
    </lineage>
</organism>
<feature type="binding site" evidence="2">
    <location>
        <begin position="11"/>
        <end position="18"/>
    </location>
    <ligand>
        <name>substrate</name>
    </ligand>
</feature>
<protein>
    <submittedName>
        <fullName evidence="3">Histidine phosphatase family protein</fullName>
    </submittedName>
</protein>
<dbReference type="InterPro" id="IPR051695">
    <property type="entry name" value="Phosphoglycerate_Mutase"/>
</dbReference>
<dbReference type="Gene3D" id="3.40.50.1240">
    <property type="entry name" value="Phosphoglycerate mutase-like"/>
    <property type="match status" value="1"/>
</dbReference>
<accession>A0A845ERD1</accession>
<dbReference type="GO" id="GO:0045820">
    <property type="term" value="P:negative regulation of glycolytic process"/>
    <property type="evidence" value="ECO:0007669"/>
    <property type="project" value="TreeGrafter"/>
</dbReference>
<keyword evidence="1" id="KW-0378">Hydrolase</keyword>
<sequence length="203" mass="23728">MDERVVITLFRHGVTEDNKRGAYIGWTNPSISEDAEFADVTDDYDLIFTSDLDRCTQTTKRLFPNRKAILMPLFREILFGEWEGKTYADLEHDKQYQNWVSDPLADAPPGGESFKQFTERIDQGFQALVEQMNLQLHKKVILTTHGGVIRYLLMKYAPEERSFWEWKVPHGSAVELEWKREDLRRDARCTSLRVVPIMEKQNG</sequence>
<dbReference type="GO" id="GO:0005829">
    <property type="term" value="C:cytosol"/>
    <property type="evidence" value="ECO:0007669"/>
    <property type="project" value="TreeGrafter"/>
</dbReference>
<dbReference type="PANTHER" id="PTHR46517:SF1">
    <property type="entry name" value="FRUCTOSE-2,6-BISPHOSPHATASE TIGAR"/>
    <property type="match status" value="1"/>
</dbReference>
<dbReference type="GO" id="GO:0004331">
    <property type="term" value="F:fructose-2,6-bisphosphate 2-phosphatase activity"/>
    <property type="evidence" value="ECO:0007669"/>
    <property type="project" value="TreeGrafter"/>
</dbReference>
<dbReference type="GO" id="GO:0043456">
    <property type="term" value="P:regulation of pentose-phosphate shunt"/>
    <property type="evidence" value="ECO:0007669"/>
    <property type="project" value="TreeGrafter"/>
</dbReference>
<dbReference type="CDD" id="cd07067">
    <property type="entry name" value="HP_PGM_like"/>
    <property type="match status" value="1"/>
</dbReference>
<dbReference type="SMART" id="SM00855">
    <property type="entry name" value="PGAM"/>
    <property type="match status" value="1"/>
</dbReference>
<comment type="caution">
    <text evidence="3">The sequence shown here is derived from an EMBL/GenBank/DDBJ whole genome shotgun (WGS) entry which is preliminary data.</text>
</comment>
<dbReference type="Pfam" id="PF00300">
    <property type="entry name" value="His_Phos_1"/>
    <property type="match status" value="1"/>
</dbReference>
<dbReference type="InterPro" id="IPR013078">
    <property type="entry name" value="His_Pase_superF_clade-1"/>
</dbReference>
<dbReference type="EMBL" id="WMEY01000001">
    <property type="protein sequence ID" value="MYL62269.1"/>
    <property type="molecule type" value="Genomic_DNA"/>
</dbReference>
<feature type="binding site" evidence="2">
    <location>
        <position position="54"/>
    </location>
    <ligand>
        <name>substrate</name>
    </ligand>
</feature>
<dbReference type="Proteomes" id="UP000447833">
    <property type="component" value="Unassembled WGS sequence"/>
</dbReference>
<gene>
    <name evidence="3" type="ORF">GLW07_02750</name>
</gene>
<name>A0A845ERD1_9BACL</name>
<evidence type="ECO:0000313" key="3">
    <source>
        <dbReference type="EMBL" id="MYL62269.1"/>
    </source>
</evidence>
<evidence type="ECO:0000256" key="1">
    <source>
        <dbReference type="ARBA" id="ARBA00022801"/>
    </source>
</evidence>
<dbReference type="SUPFAM" id="SSF53254">
    <property type="entry name" value="Phosphoglycerate mutase-like"/>
    <property type="match status" value="1"/>
</dbReference>
<dbReference type="RefSeq" id="WP_160918134.1">
    <property type="nucleotide sequence ID" value="NZ_WMEY01000001.1"/>
</dbReference>